<dbReference type="PANTHER" id="PTHR48081:SF31">
    <property type="entry name" value="STERYL ACETYL HYDROLASE MUG81-RELATED"/>
    <property type="match status" value="1"/>
</dbReference>
<protein>
    <submittedName>
        <fullName evidence="3">Alpha/beta-hydrolase</fullName>
    </submittedName>
</protein>
<feature type="domain" description="Alpha/beta hydrolase fold-3" evidence="2">
    <location>
        <begin position="150"/>
        <end position="329"/>
    </location>
</feature>
<sequence length="364" mass="40719">MTLQSISNVHRDIYYTYARVSFLDKLEIFLTLLRLPVALVTRLVLSPFRVHDKNRSWNRVTSDETFRFFSSQLRVNQMQYIMGTTPTVYAAWAKKNARPAIIDDLGNDGVLMWFTDKRVSGNLSVQDYVPPFWISIISEIKMRTGKDYGFVALSYSLYPSASFPTQLLQAISGLSCFLPRGTKLEDIHLVGDSAGAALVLQVLSHLLHPHLDIPQVPLLRHLGGALLMSPRASLRTEAPSFTANSDSDVLPGESWAYLASGILNELEGEGRLYLGAVKLPSGWWDGVDKVVKKITIHTGALECLRDDAVTLARILKQSHRDVKLFVQPGGVRTDPYLTHLSRENDDEAVVDLLLERSRINATKV</sequence>
<comment type="caution">
    <text evidence="3">The sequence shown here is derived from an EMBL/GenBank/DDBJ whole genome shotgun (WGS) entry which is preliminary data.</text>
</comment>
<evidence type="ECO:0000313" key="4">
    <source>
        <dbReference type="Proteomes" id="UP000807342"/>
    </source>
</evidence>
<dbReference type="OrthoDB" id="2152029at2759"/>
<evidence type="ECO:0000256" key="1">
    <source>
        <dbReference type="ARBA" id="ARBA00022801"/>
    </source>
</evidence>
<accession>A0A9P5XDI0</accession>
<dbReference type="Pfam" id="PF07859">
    <property type="entry name" value="Abhydrolase_3"/>
    <property type="match status" value="1"/>
</dbReference>
<evidence type="ECO:0000259" key="2">
    <source>
        <dbReference type="Pfam" id="PF07859"/>
    </source>
</evidence>
<gene>
    <name evidence="3" type="ORF">P691DRAFT_799429</name>
</gene>
<organism evidence="3 4">
    <name type="scientific">Macrolepiota fuliginosa MF-IS2</name>
    <dbReference type="NCBI Taxonomy" id="1400762"/>
    <lineage>
        <taxon>Eukaryota</taxon>
        <taxon>Fungi</taxon>
        <taxon>Dikarya</taxon>
        <taxon>Basidiomycota</taxon>
        <taxon>Agaricomycotina</taxon>
        <taxon>Agaricomycetes</taxon>
        <taxon>Agaricomycetidae</taxon>
        <taxon>Agaricales</taxon>
        <taxon>Agaricineae</taxon>
        <taxon>Agaricaceae</taxon>
        <taxon>Macrolepiota</taxon>
    </lineage>
</organism>
<evidence type="ECO:0000313" key="3">
    <source>
        <dbReference type="EMBL" id="KAF9449373.1"/>
    </source>
</evidence>
<dbReference type="InterPro" id="IPR013094">
    <property type="entry name" value="AB_hydrolase_3"/>
</dbReference>
<dbReference type="Gene3D" id="3.40.50.1820">
    <property type="entry name" value="alpha/beta hydrolase"/>
    <property type="match status" value="1"/>
</dbReference>
<keyword evidence="1" id="KW-0378">Hydrolase</keyword>
<dbReference type="AlphaFoldDB" id="A0A9P5XDI0"/>
<dbReference type="InterPro" id="IPR029058">
    <property type="entry name" value="AB_hydrolase_fold"/>
</dbReference>
<keyword evidence="4" id="KW-1185">Reference proteome</keyword>
<dbReference type="InterPro" id="IPR050300">
    <property type="entry name" value="GDXG_lipolytic_enzyme"/>
</dbReference>
<dbReference type="SUPFAM" id="SSF53474">
    <property type="entry name" value="alpha/beta-Hydrolases"/>
    <property type="match status" value="1"/>
</dbReference>
<reference evidence="3" key="1">
    <citation type="submission" date="2020-11" db="EMBL/GenBank/DDBJ databases">
        <authorList>
            <consortium name="DOE Joint Genome Institute"/>
            <person name="Ahrendt S."/>
            <person name="Riley R."/>
            <person name="Andreopoulos W."/>
            <person name="Labutti K."/>
            <person name="Pangilinan J."/>
            <person name="Ruiz-Duenas F.J."/>
            <person name="Barrasa J.M."/>
            <person name="Sanchez-Garcia M."/>
            <person name="Camarero S."/>
            <person name="Miyauchi S."/>
            <person name="Serrano A."/>
            <person name="Linde D."/>
            <person name="Babiker R."/>
            <person name="Drula E."/>
            <person name="Ayuso-Fernandez I."/>
            <person name="Pacheco R."/>
            <person name="Padilla G."/>
            <person name="Ferreira P."/>
            <person name="Barriuso J."/>
            <person name="Kellner H."/>
            <person name="Castanera R."/>
            <person name="Alfaro M."/>
            <person name="Ramirez L."/>
            <person name="Pisabarro A.G."/>
            <person name="Kuo A."/>
            <person name="Tritt A."/>
            <person name="Lipzen A."/>
            <person name="He G."/>
            <person name="Yan M."/>
            <person name="Ng V."/>
            <person name="Cullen D."/>
            <person name="Martin F."/>
            <person name="Rosso M.-N."/>
            <person name="Henrissat B."/>
            <person name="Hibbett D."/>
            <person name="Martinez A.T."/>
            <person name="Grigoriev I.V."/>
        </authorList>
    </citation>
    <scope>NUCLEOTIDE SEQUENCE</scope>
    <source>
        <strain evidence="3">MF-IS2</strain>
    </source>
</reference>
<dbReference type="EMBL" id="MU151132">
    <property type="protein sequence ID" value="KAF9449373.1"/>
    <property type="molecule type" value="Genomic_DNA"/>
</dbReference>
<dbReference type="GO" id="GO:0016787">
    <property type="term" value="F:hydrolase activity"/>
    <property type="evidence" value="ECO:0007669"/>
    <property type="project" value="UniProtKB-KW"/>
</dbReference>
<dbReference type="PANTHER" id="PTHR48081">
    <property type="entry name" value="AB HYDROLASE SUPERFAMILY PROTEIN C4A8.06C"/>
    <property type="match status" value="1"/>
</dbReference>
<proteinExistence type="predicted"/>
<dbReference type="Proteomes" id="UP000807342">
    <property type="component" value="Unassembled WGS sequence"/>
</dbReference>
<name>A0A9P5XDI0_9AGAR</name>